<feature type="region of interest" description="Disordered" evidence="1">
    <location>
        <begin position="1"/>
        <end position="23"/>
    </location>
</feature>
<protein>
    <submittedName>
        <fullName evidence="3">Sporulation related domain-containing protein</fullName>
    </submittedName>
</protein>
<evidence type="ECO:0000256" key="1">
    <source>
        <dbReference type="SAM" id="MobiDB-lite"/>
    </source>
</evidence>
<dbReference type="PROSITE" id="PS51724">
    <property type="entry name" value="SPOR"/>
    <property type="match status" value="1"/>
</dbReference>
<evidence type="ECO:0000313" key="4">
    <source>
        <dbReference type="Proteomes" id="UP000198728"/>
    </source>
</evidence>
<dbReference type="STRING" id="441112.SAMN04488094_102243"/>
<feature type="compositionally biased region" description="Low complexity" evidence="1">
    <location>
        <begin position="181"/>
        <end position="195"/>
    </location>
</feature>
<name>A0A1I1FX58_9RHOB</name>
<dbReference type="SUPFAM" id="SSF110997">
    <property type="entry name" value="Sporulation related repeat"/>
    <property type="match status" value="1"/>
</dbReference>
<reference evidence="3 4" key="1">
    <citation type="submission" date="2016-10" db="EMBL/GenBank/DDBJ databases">
        <authorList>
            <person name="de Groot N.N."/>
        </authorList>
    </citation>
    <scope>NUCLEOTIDE SEQUENCE [LARGE SCALE GENOMIC DNA]</scope>
    <source>
        <strain evidence="3 4">DSM 19548</strain>
    </source>
</reference>
<dbReference type="EMBL" id="FOLG01000002">
    <property type="protein sequence ID" value="SFC01570.1"/>
    <property type="molecule type" value="Genomic_DNA"/>
</dbReference>
<feature type="region of interest" description="Disordered" evidence="1">
    <location>
        <begin position="177"/>
        <end position="207"/>
    </location>
</feature>
<accession>A0A1I1FX58</accession>
<gene>
    <name evidence="3" type="ORF">SAMN04488094_102243</name>
</gene>
<dbReference type="Proteomes" id="UP000198728">
    <property type="component" value="Unassembled WGS sequence"/>
</dbReference>
<sequence>MPGGGDKPESEATAFAERPAAGRLVERDVEAPEVFQVSDTGLWDGRPSLGGVWVAHPDVKEPERVVIRNEESGSFVIGALFKREREHPGPKLQVSSDAAAALGLLAGKPTKINVTALRREEPQAKSEAAAPAIEEPAVTEAVVADIPAPAAAPEPAAVPAQEQVAFGAPIAAGTIGGGDGAPAAPAEVSAPADPATIQTATKQKRSWNPFRRFKRNETVTPVAAPAPTPGIGYEPLTSEPLPAVASEAAAAPEAIAESQANEPKIDKPYVQLGIFSVEQNANNTADAMRKNGVTAKVFEQESSGKTFWRVVVGPASSRADRTSMLKKVKDLGFADAYPVSG</sequence>
<evidence type="ECO:0000313" key="3">
    <source>
        <dbReference type="EMBL" id="SFC01570.1"/>
    </source>
</evidence>
<dbReference type="Gene3D" id="3.30.70.1070">
    <property type="entry name" value="Sporulation related repeat"/>
    <property type="match status" value="1"/>
</dbReference>
<dbReference type="Pfam" id="PF05036">
    <property type="entry name" value="SPOR"/>
    <property type="match status" value="1"/>
</dbReference>
<dbReference type="AlphaFoldDB" id="A0A1I1FX58"/>
<organism evidence="3 4">
    <name type="scientific">Tropicimonas isoalkanivorans</name>
    <dbReference type="NCBI Taxonomy" id="441112"/>
    <lineage>
        <taxon>Bacteria</taxon>
        <taxon>Pseudomonadati</taxon>
        <taxon>Pseudomonadota</taxon>
        <taxon>Alphaproteobacteria</taxon>
        <taxon>Rhodobacterales</taxon>
        <taxon>Roseobacteraceae</taxon>
        <taxon>Tropicimonas</taxon>
    </lineage>
</organism>
<proteinExistence type="predicted"/>
<dbReference type="GO" id="GO:0042834">
    <property type="term" value="F:peptidoglycan binding"/>
    <property type="evidence" value="ECO:0007669"/>
    <property type="project" value="InterPro"/>
</dbReference>
<feature type="compositionally biased region" description="Basic and acidic residues" evidence="1">
    <location>
        <begin position="1"/>
        <end position="10"/>
    </location>
</feature>
<dbReference type="InterPro" id="IPR036680">
    <property type="entry name" value="SPOR-like_sf"/>
</dbReference>
<feature type="domain" description="SPOR" evidence="2">
    <location>
        <begin position="262"/>
        <end position="341"/>
    </location>
</feature>
<dbReference type="InterPro" id="IPR007730">
    <property type="entry name" value="SPOR-like_dom"/>
</dbReference>
<keyword evidence="4" id="KW-1185">Reference proteome</keyword>
<evidence type="ECO:0000259" key="2">
    <source>
        <dbReference type="PROSITE" id="PS51724"/>
    </source>
</evidence>